<dbReference type="InterPro" id="IPR008972">
    <property type="entry name" value="Cupredoxin"/>
</dbReference>
<accession>A0A165M7B4</accession>
<dbReference type="EMBL" id="KV425914">
    <property type="protein sequence ID" value="KZV98861.1"/>
    <property type="molecule type" value="Genomic_DNA"/>
</dbReference>
<name>A0A165M7B4_EXIGL</name>
<dbReference type="SUPFAM" id="SSF49503">
    <property type="entry name" value="Cupredoxins"/>
    <property type="match status" value="1"/>
</dbReference>
<dbReference type="InParanoid" id="A0A165M7B4"/>
<evidence type="ECO:0000313" key="2">
    <source>
        <dbReference type="EMBL" id="KZV98861.1"/>
    </source>
</evidence>
<dbReference type="InterPro" id="IPR052953">
    <property type="entry name" value="Ser-rich/MCO-related"/>
</dbReference>
<dbReference type="PANTHER" id="PTHR34883:SF15">
    <property type="entry name" value="EXTRACELLULAR SERINE-RICH PROTEIN"/>
    <property type="match status" value="1"/>
</dbReference>
<dbReference type="Gene3D" id="2.60.40.420">
    <property type="entry name" value="Cupredoxins - blue copper proteins"/>
    <property type="match status" value="1"/>
</dbReference>
<dbReference type="CDD" id="cd00920">
    <property type="entry name" value="Cupredoxin"/>
    <property type="match status" value="1"/>
</dbReference>
<keyword evidence="1" id="KW-1133">Transmembrane helix</keyword>
<evidence type="ECO:0000256" key="1">
    <source>
        <dbReference type="SAM" id="Phobius"/>
    </source>
</evidence>
<gene>
    <name evidence="2" type="ORF">EXIGLDRAFT_274387</name>
</gene>
<reference evidence="2 3" key="1">
    <citation type="journal article" date="2016" name="Mol. Biol. Evol.">
        <title>Comparative Genomics of Early-Diverging Mushroom-Forming Fungi Provides Insights into the Origins of Lignocellulose Decay Capabilities.</title>
        <authorList>
            <person name="Nagy L.G."/>
            <person name="Riley R."/>
            <person name="Tritt A."/>
            <person name="Adam C."/>
            <person name="Daum C."/>
            <person name="Floudas D."/>
            <person name="Sun H."/>
            <person name="Yadav J.S."/>
            <person name="Pangilinan J."/>
            <person name="Larsson K.H."/>
            <person name="Matsuura K."/>
            <person name="Barry K."/>
            <person name="Labutti K."/>
            <person name="Kuo R."/>
            <person name="Ohm R.A."/>
            <person name="Bhattacharya S.S."/>
            <person name="Shirouzu T."/>
            <person name="Yoshinaga Y."/>
            <person name="Martin F.M."/>
            <person name="Grigoriev I.V."/>
            <person name="Hibbett D.S."/>
        </authorList>
    </citation>
    <scope>NUCLEOTIDE SEQUENCE [LARGE SCALE GENOMIC DNA]</scope>
    <source>
        <strain evidence="2 3">HHB12029</strain>
    </source>
</reference>
<protein>
    <recommendedName>
        <fullName evidence="4">Cupredoxin</fullName>
    </recommendedName>
</protein>
<organism evidence="2 3">
    <name type="scientific">Exidia glandulosa HHB12029</name>
    <dbReference type="NCBI Taxonomy" id="1314781"/>
    <lineage>
        <taxon>Eukaryota</taxon>
        <taxon>Fungi</taxon>
        <taxon>Dikarya</taxon>
        <taxon>Basidiomycota</taxon>
        <taxon>Agaricomycotina</taxon>
        <taxon>Agaricomycetes</taxon>
        <taxon>Auriculariales</taxon>
        <taxon>Exidiaceae</taxon>
        <taxon>Exidia</taxon>
    </lineage>
</organism>
<dbReference type="AlphaFoldDB" id="A0A165M7B4"/>
<feature type="transmembrane region" description="Helical" evidence="1">
    <location>
        <begin position="154"/>
        <end position="174"/>
    </location>
</feature>
<keyword evidence="3" id="KW-1185">Reference proteome</keyword>
<keyword evidence="1" id="KW-0812">Transmembrane</keyword>
<keyword evidence="1" id="KW-0472">Membrane</keyword>
<evidence type="ECO:0000313" key="3">
    <source>
        <dbReference type="Proteomes" id="UP000077266"/>
    </source>
</evidence>
<proteinExistence type="predicted"/>
<dbReference type="OrthoDB" id="1921208at2759"/>
<evidence type="ECO:0008006" key="4">
    <source>
        <dbReference type="Google" id="ProtNLM"/>
    </source>
</evidence>
<dbReference type="Proteomes" id="UP000077266">
    <property type="component" value="Unassembled WGS sequence"/>
</dbReference>
<dbReference type="PANTHER" id="PTHR34883">
    <property type="entry name" value="SERINE-RICH PROTEIN, PUTATIVE-RELATED-RELATED"/>
    <property type="match status" value="1"/>
</dbReference>
<sequence>MDPFDPTPSQRPALHGVSGDTFDLVISHSNYHSIVEVSLDDPCTPLQGGFDTGTGPVNMTVVLTSDEPIYFTCGHPGHCHAGEVGAINASPESMVHFTQEVKDGRPLHDTEAWSGSPHSSVGSGVGAVVVSVSSPPQPAETSGTAPTLVQQRAYPLWAIPVAVVVAAILLASAYGARLFLRRRRVPQDLPPETKAARESIVDALSLQRWDSEKTLYAQA</sequence>